<comment type="caution">
    <text evidence="11">The sequence shown here is derived from an EMBL/GenBank/DDBJ whole genome shotgun (WGS) entry which is preliminary data.</text>
</comment>
<sequence>MPLFCLVSLIVSSPHLLQIWIPRIVQALLAAVADVKLYSLVKKVDNAEAAKWVVSLSLPSSCSGTCSDVGQNASQRREDARAAWEAVSFLLASDALWLCQSLPLSTSSLLLPWFQYFCQLCSWFTWYCCTRTLTNTMETVLTTLALSYYPMEGTKTGSSLHYLTLAALAFIIRPTTAILWAPLLLWHFCKEHQKRRLLLLGYIPVGLGTLGISLVIDRVFFGKWVMVHLNFLKFNVLQNMATFYGSHPWHWYLTQGLPVVLGPHMPFFIHGCFQAPKRHRLFLVVVLWTVAVYSMLSHKEFRFIYPVLPLCMVFCGKRFALVVASLPFQLYVKAELAVSEGTEQCDTGFLIQIHCLDKSERQRGEEDQTQGKGTVFLSLLRHSLLLSLAGHSLNHLQRGRKAAVCFLLVSNMLLALYTGLVHQRGTLDVMGHLQGLCQSSPPTQKPASVLMLMPCHSTPYYSHIHCPLQLRFLQCPPDLTGRTNYQDEADLFYSAPLGWLQEEFAANTSLLPSHMVLFSVLEQDISPFLVLHGYKKDATFFHTHFPEGRIGSHIYVYQRNQKQS</sequence>
<keyword evidence="7 9" id="KW-0472">Membrane</keyword>
<evidence type="ECO:0000256" key="2">
    <source>
        <dbReference type="ARBA" id="ARBA00022676"/>
    </source>
</evidence>
<keyword evidence="12" id="KW-1185">Reference proteome</keyword>
<feature type="signal peptide" evidence="10">
    <location>
        <begin position="1"/>
        <end position="27"/>
    </location>
</feature>
<keyword evidence="2 9" id="KW-0328">Glycosyltransferase</keyword>
<dbReference type="PANTHER" id="PTHR22760:SF4">
    <property type="entry name" value="GPI MANNOSYLTRANSFERASE 3"/>
    <property type="match status" value="1"/>
</dbReference>
<comment type="subcellular location">
    <subcellularLocation>
        <location evidence="1 9">Endoplasmic reticulum membrane</location>
        <topology evidence="1 9">Multi-pass membrane protein</topology>
    </subcellularLocation>
</comment>
<evidence type="ECO:0000256" key="3">
    <source>
        <dbReference type="ARBA" id="ARBA00022679"/>
    </source>
</evidence>
<dbReference type="Pfam" id="PF03901">
    <property type="entry name" value="Glyco_transf_22"/>
    <property type="match status" value="2"/>
</dbReference>
<evidence type="ECO:0000313" key="12">
    <source>
        <dbReference type="Proteomes" id="UP000826234"/>
    </source>
</evidence>
<accession>A0ABQ7SR05</accession>
<proteinExistence type="inferred from homology"/>
<keyword evidence="3" id="KW-0808">Transferase</keyword>
<feature type="transmembrane region" description="Helical" evidence="9">
    <location>
        <begin position="160"/>
        <end position="185"/>
    </location>
</feature>
<evidence type="ECO:0000256" key="8">
    <source>
        <dbReference type="ARBA" id="ARBA00093333"/>
    </source>
</evidence>
<keyword evidence="6 9" id="KW-1133">Transmembrane helix</keyword>
<comment type="similarity">
    <text evidence="9">Belongs to the glycosyltransferase 22 family.</text>
</comment>
<gene>
    <name evidence="11" type="ORF">JD844_014015</name>
</gene>
<dbReference type="PANTHER" id="PTHR22760">
    <property type="entry name" value="GLYCOSYLTRANSFERASE"/>
    <property type="match status" value="1"/>
</dbReference>
<evidence type="ECO:0000256" key="6">
    <source>
        <dbReference type="ARBA" id="ARBA00022989"/>
    </source>
</evidence>
<feature type="chain" id="PRO_5046064321" description="Mannosyltransferase" evidence="10">
    <location>
        <begin position="28"/>
        <end position="564"/>
    </location>
</feature>
<name>A0ABQ7SR05_PHRPL</name>
<evidence type="ECO:0000256" key="10">
    <source>
        <dbReference type="SAM" id="SignalP"/>
    </source>
</evidence>
<evidence type="ECO:0000256" key="4">
    <source>
        <dbReference type="ARBA" id="ARBA00022692"/>
    </source>
</evidence>
<protein>
    <recommendedName>
        <fullName evidence="9">Mannosyltransferase</fullName>
        <ecNumber evidence="9">2.4.1.-</ecNumber>
    </recommendedName>
</protein>
<keyword evidence="4 9" id="KW-0812">Transmembrane</keyword>
<reference evidence="11 12" key="1">
    <citation type="journal article" date="2022" name="Gigascience">
        <title>A chromosome-level genome assembly and annotation of the desert horned lizard, Phrynosoma platyrhinos, provides insight into chromosomal rearrangements among reptiles.</title>
        <authorList>
            <person name="Koochekian N."/>
            <person name="Ascanio A."/>
            <person name="Farleigh K."/>
            <person name="Card D.C."/>
            <person name="Schield D.R."/>
            <person name="Castoe T.A."/>
            <person name="Jezkova T."/>
        </authorList>
    </citation>
    <scope>NUCLEOTIDE SEQUENCE [LARGE SCALE GENOMIC DNA]</scope>
    <source>
        <strain evidence="11">NK-2021</strain>
    </source>
</reference>
<feature type="transmembrane region" description="Helical" evidence="9">
    <location>
        <begin position="402"/>
        <end position="420"/>
    </location>
</feature>
<feature type="transmembrane region" description="Helical" evidence="9">
    <location>
        <begin position="249"/>
        <end position="269"/>
    </location>
</feature>
<feature type="transmembrane region" description="Helical" evidence="9">
    <location>
        <begin position="303"/>
        <end position="326"/>
    </location>
</feature>
<dbReference type="EC" id="2.4.1.-" evidence="9"/>
<evidence type="ECO:0000256" key="1">
    <source>
        <dbReference type="ARBA" id="ARBA00004477"/>
    </source>
</evidence>
<evidence type="ECO:0000313" key="11">
    <source>
        <dbReference type="EMBL" id="KAH0619758.1"/>
    </source>
</evidence>
<evidence type="ECO:0000256" key="5">
    <source>
        <dbReference type="ARBA" id="ARBA00022824"/>
    </source>
</evidence>
<comment type="function">
    <text evidence="8">Alpha-1,2-mannosyltransferase that catalyzes the transfer of the third mannose, via an alpha-1,2 bond, from a dolichol-phosphate-mannose (Dol-P-Man) to an alpha-D-Man-(1-&gt;6)-2-PEtn-alpha-D-Man-(1-&gt;4)-alpha-D-GlcN-(1-&gt;6)-(1-radyl,2-acyl-sn-glycero-3-phospho)-2-acyl-inositol intermediate to generate an alpha-D-Man-(1-&gt;2)-alpha-D-Man-(1-&gt;6)-2-PEtn-alpha-D-Man-(1-&gt;4)-alpha-D-GlcN-(1-&gt;6)-(1-radyl,2-acyl-sn-glycero-3-phospho)-2-acyl-inositol (also termed H6) and participates in the nineth step of the glycosylphosphatidylinositol-anchor biosynthesis. May also add the third mannose to an alpha-D-Man-(1-&gt;6)-alpha-D-Man-(1-&gt;4)-alpha-D-GlcN-(1-&gt;6)-(1-radyl,2-acyl-sn-glycero-3-phospho)-2-acyl-inositol (also termed H3) intermediate generating an alpha-D-Man-(1-&gt;2)-alpha-D-Man-(1-&gt;6)-alpha-D-Man-(1-&gt;4)-alpha-D-GlcN-(1-&gt;6)-(1-radyl,2-acyl-sn-glycero-3-phospho)-2-acyl-inositol (also termed H4).</text>
</comment>
<feature type="transmembrane region" description="Helical" evidence="9">
    <location>
        <begin position="281"/>
        <end position="297"/>
    </location>
</feature>
<keyword evidence="10" id="KW-0732">Signal</keyword>
<evidence type="ECO:0000256" key="9">
    <source>
        <dbReference type="RuleBase" id="RU363075"/>
    </source>
</evidence>
<feature type="transmembrane region" description="Helical" evidence="9">
    <location>
        <begin position="197"/>
        <end position="216"/>
    </location>
</feature>
<organism evidence="11 12">
    <name type="scientific">Phrynosoma platyrhinos</name>
    <name type="common">Desert horned lizard</name>
    <dbReference type="NCBI Taxonomy" id="52577"/>
    <lineage>
        <taxon>Eukaryota</taxon>
        <taxon>Metazoa</taxon>
        <taxon>Chordata</taxon>
        <taxon>Craniata</taxon>
        <taxon>Vertebrata</taxon>
        <taxon>Euteleostomi</taxon>
        <taxon>Lepidosauria</taxon>
        <taxon>Squamata</taxon>
        <taxon>Bifurcata</taxon>
        <taxon>Unidentata</taxon>
        <taxon>Episquamata</taxon>
        <taxon>Toxicofera</taxon>
        <taxon>Iguania</taxon>
        <taxon>Phrynosomatidae</taxon>
        <taxon>Phrynosomatinae</taxon>
        <taxon>Phrynosoma</taxon>
    </lineage>
</organism>
<dbReference type="EMBL" id="JAIPUX010003439">
    <property type="protein sequence ID" value="KAH0619758.1"/>
    <property type="molecule type" value="Genomic_DNA"/>
</dbReference>
<dbReference type="InterPro" id="IPR005599">
    <property type="entry name" value="GPI_mannosylTrfase"/>
</dbReference>
<keyword evidence="5 9" id="KW-0256">Endoplasmic reticulum</keyword>
<evidence type="ECO:0000256" key="7">
    <source>
        <dbReference type="ARBA" id="ARBA00023136"/>
    </source>
</evidence>
<dbReference type="Proteomes" id="UP000826234">
    <property type="component" value="Unassembled WGS sequence"/>
</dbReference>